<dbReference type="STRING" id="1121301.SAMN02745912_00858"/>
<dbReference type="RefSeq" id="WP_073147324.1">
    <property type="nucleotide sequence ID" value="NZ_FRAG01000007.1"/>
</dbReference>
<dbReference type="EMBL" id="FRAG01000007">
    <property type="protein sequence ID" value="SHJ72616.1"/>
    <property type="molecule type" value="Genomic_DNA"/>
</dbReference>
<evidence type="ECO:0008006" key="4">
    <source>
        <dbReference type="Google" id="ProtNLM"/>
    </source>
</evidence>
<feature type="signal peptide" evidence="1">
    <location>
        <begin position="1"/>
        <end position="22"/>
    </location>
</feature>
<keyword evidence="3" id="KW-1185">Reference proteome</keyword>
<sequence length="179" mass="20502">MKKIISLAFVVLTLFVFSGCSKQEPNVAVNDIMEDIKNQIAKDMKAAGVPEDSFKDGKLPGILQIDFTSEESDPMIENMLELLNKEDIEQGIGLVQMMNVKSDQIFVLKAADESKVSILKEALEKQKEKQEQIWSTYLPDQYEKVKNNIIKVNGKYLIYITYDNPEKIEEIFDNFLNEK</sequence>
<dbReference type="Proteomes" id="UP000184465">
    <property type="component" value="Unassembled WGS sequence"/>
</dbReference>
<feature type="chain" id="PRO_5039431117" description="DUF4358 domain-containing protein" evidence="1">
    <location>
        <begin position="23"/>
        <end position="179"/>
    </location>
</feature>
<name>A0A1M6LN08_PARC5</name>
<keyword evidence="1" id="KW-0732">Signal</keyword>
<dbReference type="AlphaFoldDB" id="A0A1M6LN08"/>
<gene>
    <name evidence="2" type="ORF">SAMN02745912_00858</name>
</gene>
<dbReference type="Pfam" id="PF14270">
    <property type="entry name" value="DUF4358"/>
    <property type="match status" value="1"/>
</dbReference>
<dbReference type="InterPro" id="IPR025648">
    <property type="entry name" value="DUF4358"/>
</dbReference>
<dbReference type="PROSITE" id="PS51257">
    <property type="entry name" value="PROKAR_LIPOPROTEIN"/>
    <property type="match status" value="1"/>
</dbReference>
<reference evidence="2 3" key="1">
    <citation type="submission" date="2016-11" db="EMBL/GenBank/DDBJ databases">
        <authorList>
            <person name="Jaros S."/>
            <person name="Januszkiewicz K."/>
            <person name="Wedrychowicz H."/>
        </authorList>
    </citation>
    <scope>NUCLEOTIDE SEQUENCE [LARGE SCALE GENOMIC DNA]</scope>
    <source>
        <strain evidence="2 3">DSM 15212</strain>
    </source>
</reference>
<accession>A0A1M6LN08</accession>
<proteinExistence type="predicted"/>
<evidence type="ECO:0000256" key="1">
    <source>
        <dbReference type="SAM" id="SignalP"/>
    </source>
</evidence>
<protein>
    <recommendedName>
        <fullName evidence="4">DUF4358 domain-containing protein</fullName>
    </recommendedName>
</protein>
<evidence type="ECO:0000313" key="3">
    <source>
        <dbReference type="Proteomes" id="UP000184465"/>
    </source>
</evidence>
<evidence type="ECO:0000313" key="2">
    <source>
        <dbReference type="EMBL" id="SHJ72616.1"/>
    </source>
</evidence>
<organism evidence="2 3">
    <name type="scientific">Paramaledivibacter caminithermalis (strain DSM 15212 / CIP 107654 / DViRD3)</name>
    <name type="common">Clostridium caminithermale</name>
    <dbReference type="NCBI Taxonomy" id="1121301"/>
    <lineage>
        <taxon>Bacteria</taxon>
        <taxon>Bacillati</taxon>
        <taxon>Bacillota</taxon>
        <taxon>Clostridia</taxon>
        <taxon>Peptostreptococcales</taxon>
        <taxon>Caminicellaceae</taxon>
        <taxon>Paramaledivibacter</taxon>
    </lineage>
</organism>